<evidence type="ECO:0000313" key="5">
    <source>
        <dbReference type="Proteomes" id="UP000317243"/>
    </source>
</evidence>
<comment type="caution">
    <text evidence="4">The sequence shown here is derived from an EMBL/GenBank/DDBJ whole genome shotgun (WGS) entry which is preliminary data.</text>
</comment>
<dbReference type="SMART" id="SM00028">
    <property type="entry name" value="TPR"/>
    <property type="match status" value="3"/>
</dbReference>
<dbReference type="Proteomes" id="UP000317243">
    <property type="component" value="Unassembled WGS sequence"/>
</dbReference>
<gene>
    <name evidence="4" type="ORF">KOR42_06350</name>
</gene>
<reference evidence="4 5" key="1">
    <citation type="submission" date="2019-02" db="EMBL/GenBank/DDBJ databases">
        <title>Deep-cultivation of Planctomycetes and their phenomic and genomic characterization uncovers novel biology.</title>
        <authorList>
            <person name="Wiegand S."/>
            <person name="Jogler M."/>
            <person name="Boedeker C."/>
            <person name="Pinto D."/>
            <person name="Vollmers J."/>
            <person name="Rivas-Marin E."/>
            <person name="Kohn T."/>
            <person name="Peeters S.H."/>
            <person name="Heuer A."/>
            <person name="Rast P."/>
            <person name="Oberbeckmann S."/>
            <person name="Bunk B."/>
            <person name="Jeske O."/>
            <person name="Meyerdierks A."/>
            <person name="Storesund J.E."/>
            <person name="Kallscheuer N."/>
            <person name="Luecker S."/>
            <person name="Lage O.M."/>
            <person name="Pohl T."/>
            <person name="Merkel B.J."/>
            <person name="Hornburger P."/>
            <person name="Mueller R.-W."/>
            <person name="Bruemmer F."/>
            <person name="Labrenz M."/>
            <person name="Spormann A.M."/>
            <person name="Op Den Camp H."/>
            <person name="Overmann J."/>
            <person name="Amann R."/>
            <person name="Jetten M.S.M."/>
            <person name="Mascher T."/>
            <person name="Medema M.H."/>
            <person name="Devos D.P."/>
            <person name="Kaster A.-K."/>
            <person name="Ovreas L."/>
            <person name="Rohde M."/>
            <person name="Galperin M.Y."/>
            <person name="Jogler C."/>
        </authorList>
    </citation>
    <scope>NUCLEOTIDE SEQUENCE [LARGE SCALE GENOMIC DNA]</scope>
    <source>
        <strain evidence="4 5">KOR42</strain>
    </source>
</reference>
<dbReference type="SUPFAM" id="SSF48452">
    <property type="entry name" value="TPR-like"/>
    <property type="match status" value="1"/>
</dbReference>
<keyword evidence="5" id="KW-1185">Reference proteome</keyword>
<dbReference type="Pfam" id="PF13174">
    <property type="entry name" value="TPR_6"/>
    <property type="match status" value="1"/>
</dbReference>
<accession>A0A5C5X2V0</accession>
<dbReference type="Pfam" id="PF13181">
    <property type="entry name" value="TPR_8"/>
    <property type="match status" value="2"/>
</dbReference>
<dbReference type="EMBL" id="SIHI01000001">
    <property type="protein sequence ID" value="TWT57276.1"/>
    <property type="molecule type" value="Genomic_DNA"/>
</dbReference>
<feature type="repeat" description="TPR" evidence="3">
    <location>
        <begin position="10"/>
        <end position="43"/>
    </location>
</feature>
<evidence type="ECO:0000256" key="1">
    <source>
        <dbReference type="ARBA" id="ARBA00022737"/>
    </source>
</evidence>
<dbReference type="InterPro" id="IPR011990">
    <property type="entry name" value="TPR-like_helical_dom_sf"/>
</dbReference>
<dbReference type="InterPro" id="IPR050498">
    <property type="entry name" value="Ycf3"/>
</dbReference>
<dbReference type="OrthoDB" id="556371at2"/>
<dbReference type="AlphaFoldDB" id="A0A5C5X2V0"/>
<dbReference type="PANTHER" id="PTHR44858">
    <property type="entry name" value="TETRATRICOPEPTIDE REPEAT PROTEIN 6"/>
    <property type="match status" value="1"/>
</dbReference>
<proteinExistence type="predicted"/>
<dbReference type="PANTHER" id="PTHR44858:SF1">
    <property type="entry name" value="UDP-N-ACETYLGLUCOSAMINE--PEPTIDE N-ACETYLGLUCOSAMINYLTRANSFERASE SPINDLY-RELATED"/>
    <property type="match status" value="1"/>
</dbReference>
<dbReference type="PROSITE" id="PS50005">
    <property type="entry name" value="TPR"/>
    <property type="match status" value="1"/>
</dbReference>
<evidence type="ECO:0000256" key="2">
    <source>
        <dbReference type="ARBA" id="ARBA00022803"/>
    </source>
</evidence>
<name>A0A5C5X2V0_9PLAN</name>
<keyword evidence="2 3" id="KW-0802">TPR repeat</keyword>
<evidence type="ECO:0000313" key="4">
    <source>
        <dbReference type="EMBL" id="TWT57276.1"/>
    </source>
</evidence>
<sequence>MEGAPVLQVAMAYVNRGSVHGSLGDQKAAIEHFTRVIEMKRIPVILVAKAYFNRSYSHGLLGDSQAAIADLTQLIGLEDAPVDQVSEAYYRRGSIQAAMGRREEACHYLKSVRKISIQTGNDHVKRIVEHELERLGCECE</sequence>
<keyword evidence="1" id="KW-0677">Repeat</keyword>
<evidence type="ECO:0000256" key="3">
    <source>
        <dbReference type="PROSITE-ProRule" id="PRU00339"/>
    </source>
</evidence>
<dbReference type="Gene3D" id="1.25.40.10">
    <property type="entry name" value="Tetratricopeptide repeat domain"/>
    <property type="match status" value="1"/>
</dbReference>
<dbReference type="InterPro" id="IPR019734">
    <property type="entry name" value="TPR_rpt"/>
</dbReference>
<organism evidence="4 5">
    <name type="scientific">Thalassoglobus neptunius</name>
    <dbReference type="NCBI Taxonomy" id="1938619"/>
    <lineage>
        <taxon>Bacteria</taxon>
        <taxon>Pseudomonadati</taxon>
        <taxon>Planctomycetota</taxon>
        <taxon>Planctomycetia</taxon>
        <taxon>Planctomycetales</taxon>
        <taxon>Planctomycetaceae</taxon>
        <taxon>Thalassoglobus</taxon>
    </lineage>
</organism>
<protein>
    <submittedName>
        <fullName evidence="4">Tetratricopeptide repeat protein</fullName>
    </submittedName>
</protein>